<gene>
    <name evidence="2" type="ORF">METZ01_LOCUS120782</name>
</gene>
<evidence type="ECO:0000256" key="1">
    <source>
        <dbReference type="SAM" id="MobiDB-lite"/>
    </source>
</evidence>
<reference evidence="2" key="1">
    <citation type="submission" date="2018-05" db="EMBL/GenBank/DDBJ databases">
        <authorList>
            <person name="Lanie J.A."/>
            <person name="Ng W.-L."/>
            <person name="Kazmierczak K.M."/>
            <person name="Andrzejewski T.M."/>
            <person name="Davidsen T.M."/>
            <person name="Wayne K.J."/>
            <person name="Tettelin H."/>
            <person name="Glass J.I."/>
            <person name="Rusch D."/>
            <person name="Podicherti R."/>
            <person name="Tsui H.-C.T."/>
            <person name="Winkler M.E."/>
        </authorList>
    </citation>
    <scope>NUCLEOTIDE SEQUENCE</scope>
</reference>
<sequence>VDKDRDPVLGEFFTTESIETCADSIVRESIQNSVDARSGSRPVDVRFSVGCVTKSETGDLFLGLWEHVSVSDEEAGRLCAENGFRYVTVEDFGTTGLRGDPEDVMGDDGDEENEFYFFVRAEGKSPKTGQRGSWGIGKYTYLDVSMINTIFVLTARGGNGPVGGSGPLAIGMAVLKNHKLEGRAYMPDGYLCEVRPLTDGDDDEDAVLPFGPDSDMPEKISAAFNLQRADEPGLSVVVPYVPDELTYEELVRSVARNYGILIGWGDLEVTVVDETGDVATMDSDSILAVLGSLEDNSEREELIDELNLALWGVGLTPGDRTELGRHPLGKHPSWHTDGLMTEEQAKIIRDELAGGRSLAVRVPVPVTEKPDDVTRWSYLDVFFGSSEKKANKPHFYRQGLRISEIPSDTVSGLHALVIIDDEELAGFFGAAEGVSHVNVSSETKSFKGKYAYGANWLKFIKDAPAQILRLARSSEEDEDAGLAEEYFHIPEVEPEPEKEDEPETDPDDTGDIEDPVIPPIKRRVRPYTIAPLVGGGFSVTVNSEVPEGTVLTIDVAYDMPNGNPLKNWAPQDFRLDYMTVEVEGCNLTERSGNRITVASTGESLFKVSVRGFGSNRDLFVDVSLSEDS</sequence>
<organism evidence="2">
    <name type="scientific">marine metagenome</name>
    <dbReference type="NCBI Taxonomy" id="408172"/>
    <lineage>
        <taxon>unclassified sequences</taxon>
        <taxon>metagenomes</taxon>
        <taxon>ecological metagenomes</taxon>
    </lineage>
</organism>
<dbReference type="EMBL" id="UINC01016291">
    <property type="protein sequence ID" value="SVA67928.1"/>
    <property type="molecule type" value="Genomic_DNA"/>
</dbReference>
<accession>A0A381XT61</accession>
<feature type="non-terminal residue" evidence="2">
    <location>
        <position position="1"/>
    </location>
</feature>
<proteinExistence type="predicted"/>
<protein>
    <submittedName>
        <fullName evidence="2">Uncharacterized protein</fullName>
    </submittedName>
</protein>
<evidence type="ECO:0000313" key="2">
    <source>
        <dbReference type="EMBL" id="SVA67928.1"/>
    </source>
</evidence>
<feature type="compositionally biased region" description="Acidic residues" evidence="1">
    <location>
        <begin position="492"/>
        <end position="514"/>
    </location>
</feature>
<feature type="region of interest" description="Disordered" evidence="1">
    <location>
        <begin position="488"/>
        <end position="517"/>
    </location>
</feature>
<name>A0A381XT61_9ZZZZ</name>
<dbReference type="AlphaFoldDB" id="A0A381XT61"/>